<sequence length="92" mass="10295">MKASCFLCKKDGLKEEDCKHVAISGSCIVCRRTLDTAKNKKRGAWKDGNSGREAYGRTMQKEEDEMTTASTKRGPTPTPRKLEERNSDNPKS</sequence>
<evidence type="ECO:0000313" key="2">
    <source>
        <dbReference type="EMBL" id="OXU32196.1"/>
    </source>
</evidence>
<name>A0A232FN76_9HYME</name>
<dbReference type="Proteomes" id="UP000215335">
    <property type="component" value="Unassembled WGS sequence"/>
</dbReference>
<evidence type="ECO:0000256" key="1">
    <source>
        <dbReference type="SAM" id="MobiDB-lite"/>
    </source>
</evidence>
<keyword evidence="3" id="KW-1185">Reference proteome</keyword>
<feature type="compositionally biased region" description="Basic and acidic residues" evidence="1">
    <location>
        <begin position="80"/>
        <end position="92"/>
    </location>
</feature>
<comment type="caution">
    <text evidence="2">The sequence shown here is derived from an EMBL/GenBank/DDBJ whole genome shotgun (WGS) entry which is preliminary data.</text>
</comment>
<accession>A0A232FN76</accession>
<reference evidence="2 3" key="1">
    <citation type="journal article" date="2017" name="Curr. Biol.">
        <title>The Evolution of Venom by Co-option of Single-Copy Genes.</title>
        <authorList>
            <person name="Martinson E.O."/>
            <person name="Mrinalini"/>
            <person name="Kelkar Y.D."/>
            <person name="Chang C.H."/>
            <person name="Werren J.H."/>
        </authorList>
    </citation>
    <scope>NUCLEOTIDE SEQUENCE [LARGE SCALE GENOMIC DNA]</scope>
    <source>
        <strain evidence="2 3">Alberta</strain>
        <tissue evidence="2">Whole body</tissue>
    </source>
</reference>
<protein>
    <submittedName>
        <fullName evidence="2">Uncharacterized protein</fullName>
    </submittedName>
</protein>
<organism evidence="2 3">
    <name type="scientific">Trichomalopsis sarcophagae</name>
    <dbReference type="NCBI Taxonomy" id="543379"/>
    <lineage>
        <taxon>Eukaryota</taxon>
        <taxon>Metazoa</taxon>
        <taxon>Ecdysozoa</taxon>
        <taxon>Arthropoda</taxon>
        <taxon>Hexapoda</taxon>
        <taxon>Insecta</taxon>
        <taxon>Pterygota</taxon>
        <taxon>Neoptera</taxon>
        <taxon>Endopterygota</taxon>
        <taxon>Hymenoptera</taxon>
        <taxon>Apocrita</taxon>
        <taxon>Proctotrupomorpha</taxon>
        <taxon>Chalcidoidea</taxon>
        <taxon>Pteromalidae</taxon>
        <taxon>Pteromalinae</taxon>
        <taxon>Trichomalopsis</taxon>
    </lineage>
</organism>
<dbReference type="AlphaFoldDB" id="A0A232FN76"/>
<feature type="region of interest" description="Disordered" evidence="1">
    <location>
        <begin position="40"/>
        <end position="92"/>
    </location>
</feature>
<evidence type="ECO:0000313" key="3">
    <source>
        <dbReference type="Proteomes" id="UP000215335"/>
    </source>
</evidence>
<proteinExistence type="predicted"/>
<dbReference type="EMBL" id="NNAY01000004">
    <property type="protein sequence ID" value="OXU32196.1"/>
    <property type="molecule type" value="Genomic_DNA"/>
</dbReference>
<gene>
    <name evidence="2" type="ORF">TSAR_007990</name>
</gene>